<dbReference type="InterPro" id="IPR029058">
    <property type="entry name" value="AB_hydrolase_fold"/>
</dbReference>
<evidence type="ECO:0000313" key="4">
    <source>
        <dbReference type="Proteomes" id="UP000561045"/>
    </source>
</evidence>
<comment type="caution">
    <text evidence="3">The sequence shown here is derived from an EMBL/GenBank/DDBJ whole genome shotgun (WGS) entry which is preliminary data.</text>
</comment>
<keyword evidence="1" id="KW-0378">Hydrolase</keyword>
<reference evidence="3 4" key="1">
    <citation type="submission" date="2020-08" db="EMBL/GenBank/DDBJ databases">
        <title>Genomic Encyclopedia of Type Strains, Phase IV (KMG-IV): sequencing the most valuable type-strain genomes for metagenomic binning, comparative biology and taxonomic classification.</title>
        <authorList>
            <person name="Goeker M."/>
        </authorList>
    </citation>
    <scope>NUCLEOTIDE SEQUENCE [LARGE SCALE GENOMIC DNA]</scope>
    <source>
        <strain evidence="3 4">DSM 106739</strain>
    </source>
</reference>
<dbReference type="InterPro" id="IPR050300">
    <property type="entry name" value="GDXG_lipolytic_enzyme"/>
</dbReference>
<keyword evidence="4" id="KW-1185">Reference proteome</keyword>
<evidence type="ECO:0000256" key="1">
    <source>
        <dbReference type="ARBA" id="ARBA00022801"/>
    </source>
</evidence>
<dbReference type="Gene3D" id="3.40.50.1820">
    <property type="entry name" value="alpha/beta hydrolase"/>
    <property type="match status" value="1"/>
</dbReference>
<name>A0A840BSI4_9RHOO</name>
<evidence type="ECO:0000313" key="3">
    <source>
        <dbReference type="EMBL" id="MBB4013786.1"/>
    </source>
</evidence>
<evidence type="ECO:0000259" key="2">
    <source>
        <dbReference type="Pfam" id="PF20434"/>
    </source>
</evidence>
<sequence>MPPPRPTPLPPPETGMYVSPQYADAQITPSLNVVYSRRPNEGGIQYTSNLTKASEIGTSELVLKLDVAVPPNATAGTPQPLVIWIHGGSFVGGSKEDHREDAMTYARAGYVAATINYRLTPDNEANPAIRVRAIQQATEDAMNAIRYLRANAATYHIDPNRVATIGTSAGGGISLINAIEADTLAGSVSDFPGVSAHVQGAIATGATLVEAGIDTSSLFHFDATDSPVLMFNANPTDSNTGATWNDNVLPTQKAITDAGGRCTVVAQPDMTHTVNLALGGRWWPQLKPFLWETLKLGSK</sequence>
<protein>
    <submittedName>
        <fullName evidence="3">Acetyl esterase/lipase</fullName>
    </submittedName>
</protein>
<accession>A0A840BSI4</accession>
<dbReference type="GO" id="GO:0016787">
    <property type="term" value="F:hydrolase activity"/>
    <property type="evidence" value="ECO:0007669"/>
    <property type="project" value="UniProtKB-KW"/>
</dbReference>
<dbReference type="AlphaFoldDB" id="A0A840BSI4"/>
<dbReference type="EMBL" id="JACIET010000002">
    <property type="protein sequence ID" value="MBB4013786.1"/>
    <property type="molecule type" value="Genomic_DNA"/>
</dbReference>
<dbReference type="Proteomes" id="UP000561045">
    <property type="component" value="Unassembled WGS sequence"/>
</dbReference>
<dbReference type="Pfam" id="PF20434">
    <property type="entry name" value="BD-FAE"/>
    <property type="match status" value="1"/>
</dbReference>
<dbReference type="RefSeq" id="WP_276510019.1">
    <property type="nucleotide sequence ID" value="NZ_BAABLE010000005.1"/>
</dbReference>
<dbReference type="SUPFAM" id="SSF53474">
    <property type="entry name" value="alpha/beta-Hydrolases"/>
    <property type="match status" value="1"/>
</dbReference>
<organism evidence="3 4">
    <name type="scientific">Niveibacterium umoris</name>
    <dbReference type="NCBI Taxonomy" id="1193620"/>
    <lineage>
        <taxon>Bacteria</taxon>
        <taxon>Pseudomonadati</taxon>
        <taxon>Pseudomonadota</taxon>
        <taxon>Betaproteobacteria</taxon>
        <taxon>Rhodocyclales</taxon>
        <taxon>Rhodocyclaceae</taxon>
        <taxon>Niveibacterium</taxon>
    </lineage>
</organism>
<dbReference type="PANTHER" id="PTHR48081">
    <property type="entry name" value="AB HYDROLASE SUPERFAMILY PROTEIN C4A8.06C"/>
    <property type="match status" value="1"/>
</dbReference>
<proteinExistence type="predicted"/>
<dbReference type="InterPro" id="IPR049492">
    <property type="entry name" value="BD-FAE-like_dom"/>
</dbReference>
<gene>
    <name evidence="3" type="ORF">GGR36_003132</name>
</gene>
<feature type="domain" description="BD-FAE-like" evidence="2">
    <location>
        <begin position="65"/>
        <end position="196"/>
    </location>
</feature>